<accession>A0A075I8L6</accession>
<dbReference type="GO" id="GO:0016740">
    <property type="term" value="F:transferase activity"/>
    <property type="evidence" value="ECO:0007669"/>
    <property type="project" value="UniProtKB-KW"/>
</dbReference>
<reference evidence="2" key="1">
    <citation type="journal article" date="2014" name="Genome Biol. Evol.">
        <title>Pangenome evidence for extensive interdomain horizontal transfer affecting lineage core and shell genes in uncultured planktonic thaumarchaeota and euryarchaeota.</title>
        <authorList>
            <person name="Deschamps P."/>
            <person name="Zivanovic Y."/>
            <person name="Moreira D."/>
            <person name="Rodriguez-Valera F."/>
            <person name="Lopez-Garcia P."/>
        </authorList>
    </citation>
    <scope>NUCLEOTIDE SEQUENCE</scope>
</reference>
<dbReference type="AlphaFoldDB" id="A0A075I8L6"/>
<dbReference type="SUPFAM" id="SSF52821">
    <property type="entry name" value="Rhodanese/Cell cycle control phosphatase"/>
    <property type="match status" value="1"/>
</dbReference>
<protein>
    <submittedName>
        <fullName evidence="2">Rhodanese-related sulfurtransferase/oxidoreductase</fullName>
    </submittedName>
</protein>
<dbReference type="Gene3D" id="3.40.250.10">
    <property type="entry name" value="Rhodanese-like domain"/>
    <property type="match status" value="1"/>
</dbReference>
<evidence type="ECO:0000313" key="2">
    <source>
        <dbReference type="EMBL" id="AIF24205.1"/>
    </source>
</evidence>
<evidence type="ECO:0000259" key="1">
    <source>
        <dbReference type="PROSITE" id="PS50206"/>
    </source>
</evidence>
<dbReference type="InterPro" id="IPR001763">
    <property type="entry name" value="Rhodanese-like_dom"/>
</dbReference>
<feature type="domain" description="Rhodanese" evidence="1">
    <location>
        <begin position="13"/>
        <end position="42"/>
    </location>
</feature>
<proteinExistence type="predicted"/>
<dbReference type="EMBL" id="KF901253">
    <property type="protein sequence ID" value="AIF24205.1"/>
    <property type="molecule type" value="Genomic_DNA"/>
</dbReference>
<dbReference type="PROSITE" id="PS50206">
    <property type="entry name" value="RHODANESE_3"/>
    <property type="match status" value="1"/>
</dbReference>
<organism evidence="2">
    <name type="scientific">uncultured marine thaumarchaeote SAT1000_25_G12</name>
    <dbReference type="NCBI Taxonomy" id="1456399"/>
    <lineage>
        <taxon>Archaea</taxon>
        <taxon>Nitrososphaerota</taxon>
        <taxon>environmental samples</taxon>
    </lineage>
</organism>
<dbReference type="InterPro" id="IPR036873">
    <property type="entry name" value="Rhodanese-like_dom_sf"/>
</dbReference>
<sequence>MADTISAFELKQTLDQFVVIDVREQDELTNGTIDGSTHMPLGLAIRNVKQGKIDDLKEKRFAHFVRQDIVQTSLLTN</sequence>
<name>A0A075I8L6_9ARCH</name>
<keyword evidence="2" id="KW-0808">Transferase</keyword>